<dbReference type="PROSITE" id="PS50928">
    <property type="entry name" value="ABC_TM1"/>
    <property type="match status" value="1"/>
</dbReference>
<keyword evidence="4" id="KW-0997">Cell inner membrane</keyword>
<gene>
    <name evidence="10" type="ORF">WIS52_07605</name>
</gene>
<proteinExistence type="inferred from homology"/>
<comment type="caution">
    <text evidence="10">The sequence shown here is derived from an EMBL/GenBank/DDBJ whole genome shotgun (WGS) entry which is preliminary data.</text>
</comment>
<evidence type="ECO:0000256" key="5">
    <source>
        <dbReference type="ARBA" id="ARBA00022692"/>
    </source>
</evidence>
<dbReference type="EMBL" id="JBEDNQ010000003">
    <property type="protein sequence ID" value="MEQ3550332.1"/>
    <property type="molecule type" value="Genomic_DNA"/>
</dbReference>
<keyword evidence="3" id="KW-1003">Cell membrane</keyword>
<keyword evidence="7 8" id="KW-0472">Membrane</keyword>
<evidence type="ECO:0000256" key="4">
    <source>
        <dbReference type="ARBA" id="ARBA00022519"/>
    </source>
</evidence>
<feature type="transmembrane region" description="Helical" evidence="8">
    <location>
        <begin position="181"/>
        <end position="207"/>
    </location>
</feature>
<evidence type="ECO:0000256" key="6">
    <source>
        <dbReference type="ARBA" id="ARBA00022989"/>
    </source>
</evidence>
<evidence type="ECO:0000313" key="11">
    <source>
        <dbReference type="Proteomes" id="UP001494902"/>
    </source>
</evidence>
<keyword evidence="11" id="KW-1185">Reference proteome</keyword>
<evidence type="ECO:0000256" key="3">
    <source>
        <dbReference type="ARBA" id="ARBA00022475"/>
    </source>
</evidence>
<evidence type="ECO:0000313" key="10">
    <source>
        <dbReference type="EMBL" id="MEQ3550332.1"/>
    </source>
</evidence>
<protein>
    <submittedName>
        <fullName evidence="10">ABC transporter permease</fullName>
    </submittedName>
</protein>
<keyword evidence="5 8" id="KW-0812">Transmembrane</keyword>
<feature type="transmembrane region" description="Helical" evidence="8">
    <location>
        <begin position="61"/>
        <end position="87"/>
    </location>
</feature>
<dbReference type="InterPro" id="IPR000515">
    <property type="entry name" value="MetI-like"/>
</dbReference>
<name>A0ABV1K769_9PSEU</name>
<evidence type="ECO:0000256" key="7">
    <source>
        <dbReference type="ARBA" id="ARBA00023136"/>
    </source>
</evidence>
<dbReference type="PANTHER" id="PTHR43357:SF4">
    <property type="entry name" value="INNER MEMBRANE ABC TRANSPORTER PERMEASE PROTEIN YDCV"/>
    <property type="match status" value="1"/>
</dbReference>
<comment type="subcellular location">
    <subcellularLocation>
        <location evidence="1">Cell inner membrane</location>
        <topology evidence="1">Multi-pass membrane protein</topology>
    </subcellularLocation>
    <subcellularLocation>
        <location evidence="8">Cell membrane</location>
        <topology evidence="8">Multi-pass membrane protein</topology>
    </subcellularLocation>
</comment>
<dbReference type="SUPFAM" id="SSF161098">
    <property type="entry name" value="MetI-like"/>
    <property type="match status" value="1"/>
</dbReference>
<feature type="domain" description="ABC transmembrane type-1" evidence="9">
    <location>
        <begin position="61"/>
        <end position="249"/>
    </location>
</feature>
<feature type="transmembrane region" description="Helical" evidence="8">
    <location>
        <begin position="227"/>
        <end position="248"/>
    </location>
</feature>
<dbReference type="RefSeq" id="WP_349297428.1">
    <property type="nucleotide sequence ID" value="NZ_JBEDNQ010000003.1"/>
</dbReference>
<evidence type="ECO:0000256" key="8">
    <source>
        <dbReference type="RuleBase" id="RU363032"/>
    </source>
</evidence>
<dbReference type="CDD" id="cd06261">
    <property type="entry name" value="TM_PBP2"/>
    <property type="match status" value="1"/>
</dbReference>
<accession>A0ABV1K769</accession>
<dbReference type="Proteomes" id="UP001494902">
    <property type="component" value="Unassembled WGS sequence"/>
</dbReference>
<dbReference type="Pfam" id="PF00528">
    <property type="entry name" value="BPD_transp_1"/>
    <property type="match status" value="1"/>
</dbReference>
<feature type="transmembrane region" description="Helical" evidence="8">
    <location>
        <begin position="99"/>
        <end position="122"/>
    </location>
</feature>
<evidence type="ECO:0000256" key="2">
    <source>
        <dbReference type="ARBA" id="ARBA00022448"/>
    </source>
</evidence>
<reference evidence="10 11" key="1">
    <citation type="submission" date="2024-03" db="EMBL/GenBank/DDBJ databases">
        <title>Draft genome sequence of Pseudonocardia nematodicida JCM 31783.</title>
        <authorList>
            <person name="Butdee W."/>
            <person name="Duangmal K."/>
        </authorList>
    </citation>
    <scope>NUCLEOTIDE SEQUENCE [LARGE SCALE GENOMIC DNA]</scope>
    <source>
        <strain evidence="10 11">JCM 31783</strain>
    </source>
</reference>
<sequence length="264" mass="27627">MIRRPVLTLVAGLAVFFLLFPIVVVVGIAVTAGTALAFPPEGLSLRWFADAAAYEPFREALVTSLLVAGLATALALAVGVPATYAIHRRSPRGRNLLQTLFLSPLIVPELVLSFALFQFFLVQAGIDTLSALVVGHAVLLLPYTVRVTGASLMAADPALEDAAAGLGAGPLTTFFRVTLPVIAPGVVAASILSLLTSFNNVPLSLMLTSRRVETLPVSMLSYVQTSFTPMVAAVSTLLLVLAVAVALVTERLVGFQKVFGKSGS</sequence>
<dbReference type="PANTHER" id="PTHR43357">
    <property type="entry name" value="INNER MEMBRANE ABC TRANSPORTER PERMEASE PROTEIN YDCV"/>
    <property type="match status" value="1"/>
</dbReference>
<comment type="similarity">
    <text evidence="8">Belongs to the binding-protein-dependent transport system permease family.</text>
</comment>
<evidence type="ECO:0000259" key="9">
    <source>
        <dbReference type="PROSITE" id="PS50928"/>
    </source>
</evidence>
<dbReference type="InterPro" id="IPR035906">
    <property type="entry name" value="MetI-like_sf"/>
</dbReference>
<dbReference type="Gene3D" id="1.10.3720.10">
    <property type="entry name" value="MetI-like"/>
    <property type="match status" value="1"/>
</dbReference>
<keyword evidence="2 8" id="KW-0813">Transport</keyword>
<organism evidence="10 11">
    <name type="scientific">Pseudonocardia nematodicida</name>
    <dbReference type="NCBI Taxonomy" id="1206997"/>
    <lineage>
        <taxon>Bacteria</taxon>
        <taxon>Bacillati</taxon>
        <taxon>Actinomycetota</taxon>
        <taxon>Actinomycetes</taxon>
        <taxon>Pseudonocardiales</taxon>
        <taxon>Pseudonocardiaceae</taxon>
        <taxon>Pseudonocardia</taxon>
    </lineage>
</organism>
<feature type="transmembrane region" description="Helical" evidence="8">
    <location>
        <begin position="128"/>
        <end position="145"/>
    </location>
</feature>
<keyword evidence="6 8" id="KW-1133">Transmembrane helix</keyword>
<evidence type="ECO:0000256" key="1">
    <source>
        <dbReference type="ARBA" id="ARBA00004429"/>
    </source>
</evidence>